<name>A0ABD2VU89_9HYME</name>
<protein>
    <recommendedName>
        <fullName evidence="4">Protein OSCP1</fullName>
    </recommendedName>
</protein>
<keyword evidence="3" id="KW-1185">Reference proteome</keyword>
<dbReference type="InterPro" id="IPR019332">
    <property type="entry name" value="OSCP1"/>
</dbReference>
<reference evidence="2 3" key="1">
    <citation type="journal article" date="2024" name="bioRxiv">
        <title>A reference genome for Trichogramma kaykai: A tiny desert-dwelling parasitoid wasp with competing sex-ratio distorters.</title>
        <authorList>
            <person name="Culotta J."/>
            <person name="Lindsey A.R."/>
        </authorList>
    </citation>
    <scope>NUCLEOTIDE SEQUENCE [LARGE SCALE GENOMIC DNA]</scope>
    <source>
        <strain evidence="2 3">KSX58</strain>
    </source>
</reference>
<proteinExistence type="predicted"/>
<feature type="region of interest" description="Disordered" evidence="1">
    <location>
        <begin position="302"/>
        <end position="330"/>
    </location>
</feature>
<feature type="compositionally biased region" description="Low complexity" evidence="1">
    <location>
        <begin position="302"/>
        <end position="322"/>
    </location>
</feature>
<dbReference type="PANTHER" id="PTHR21439:SF0">
    <property type="entry name" value="PROTEIN OSCP1"/>
    <property type="match status" value="1"/>
</dbReference>
<dbReference type="AlphaFoldDB" id="A0ABD2VU89"/>
<evidence type="ECO:0000313" key="3">
    <source>
        <dbReference type="Proteomes" id="UP001627154"/>
    </source>
</evidence>
<dbReference type="Pfam" id="PF10188">
    <property type="entry name" value="Oscp1"/>
    <property type="match status" value="1"/>
</dbReference>
<evidence type="ECO:0000313" key="2">
    <source>
        <dbReference type="EMBL" id="KAL3383921.1"/>
    </source>
</evidence>
<organism evidence="2 3">
    <name type="scientific">Trichogramma kaykai</name>
    <dbReference type="NCBI Taxonomy" id="54128"/>
    <lineage>
        <taxon>Eukaryota</taxon>
        <taxon>Metazoa</taxon>
        <taxon>Ecdysozoa</taxon>
        <taxon>Arthropoda</taxon>
        <taxon>Hexapoda</taxon>
        <taxon>Insecta</taxon>
        <taxon>Pterygota</taxon>
        <taxon>Neoptera</taxon>
        <taxon>Endopterygota</taxon>
        <taxon>Hymenoptera</taxon>
        <taxon>Apocrita</taxon>
        <taxon>Proctotrupomorpha</taxon>
        <taxon>Chalcidoidea</taxon>
        <taxon>Trichogrammatidae</taxon>
        <taxon>Trichogramma</taxon>
    </lineage>
</organism>
<comment type="caution">
    <text evidence="2">The sequence shown here is derived from an EMBL/GenBank/DDBJ whole genome shotgun (WGS) entry which is preliminary data.</text>
</comment>
<accession>A0ABD2VU89</accession>
<gene>
    <name evidence="2" type="ORF">TKK_020270</name>
</gene>
<dbReference type="EMBL" id="JBJJXI010000181">
    <property type="protein sequence ID" value="KAL3383921.1"/>
    <property type="molecule type" value="Genomic_DNA"/>
</dbReference>
<evidence type="ECO:0008006" key="4">
    <source>
        <dbReference type="Google" id="ProtNLM"/>
    </source>
</evidence>
<dbReference type="Proteomes" id="UP001627154">
    <property type="component" value="Unassembled WGS sequence"/>
</dbReference>
<dbReference type="PANTHER" id="PTHR21439">
    <property type="entry name" value="OXIDORED-NITRO DOMAIN-CONTAINING PROTEIN"/>
    <property type="match status" value="1"/>
</dbReference>
<sequence>MSNYATPILYLNMGGEMMYVLQQRLQTQRVSPDKTIQVMNDVLHALLNPKQLESIFSEGPLLRLTSLRSILERVILCSIMRLDPGSMDKLFDLMIMMVKYQLATSTGPREIVLSTLNHLDALRDMTAMDRKLTDYVDQAHRRVVDIYGNMTHRDVWQIRTECLTELEPHNVRVSALLRLGMQNQDASFNRICQRYDEKYRDRKQLLDNLKLNDYVDEDGQLGSFAINAGRSTLIGKNIYVMSYGLANANSVDSSQSFPRVLSVSNKAVRQELDSLAKQLGQEEELAPIRPFSLSLYTRHNANVASNNNNNNNNNNNGSYNVESNKDEEGNEIAEKSNINEYKKKLMQDIDKDFGDDEEITAINKNRDDNDIISMLEMM</sequence>
<evidence type="ECO:0000256" key="1">
    <source>
        <dbReference type="SAM" id="MobiDB-lite"/>
    </source>
</evidence>